<sequence length="108" mass="11048">MEEIDGSGELGLGPHGVAQSELAHVAGGEEVTTLLAAAAQGTSNWRMWRGWRRVCSTGGEGMGEIDGGRELGLGPCGMAQSELAHATGGEEVIALLAAAAQGTSNWRM</sequence>
<reference evidence="1 2" key="1">
    <citation type="submission" date="2019-11" db="EMBL/GenBank/DDBJ databases">
        <title>Whole genome sequence of Oryza granulata.</title>
        <authorList>
            <person name="Li W."/>
        </authorList>
    </citation>
    <scope>NUCLEOTIDE SEQUENCE [LARGE SCALE GENOMIC DNA]</scope>
    <source>
        <strain evidence="2">cv. Menghai</strain>
        <tissue evidence="1">Leaf</tissue>
    </source>
</reference>
<evidence type="ECO:0000313" key="2">
    <source>
        <dbReference type="Proteomes" id="UP000479710"/>
    </source>
</evidence>
<dbReference type="EMBL" id="SPHZ02000006">
    <property type="protein sequence ID" value="KAF0915326.1"/>
    <property type="molecule type" value="Genomic_DNA"/>
</dbReference>
<evidence type="ECO:0000313" key="1">
    <source>
        <dbReference type="EMBL" id="KAF0915326.1"/>
    </source>
</evidence>
<proteinExistence type="predicted"/>
<organism evidence="1 2">
    <name type="scientific">Oryza meyeriana var. granulata</name>
    <dbReference type="NCBI Taxonomy" id="110450"/>
    <lineage>
        <taxon>Eukaryota</taxon>
        <taxon>Viridiplantae</taxon>
        <taxon>Streptophyta</taxon>
        <taxon>Embryophyta</taxon>
        <taxon>Tracheophyta</taxon>
        <taxon>Spermatophyta</taxon>
        <taxon>Magnoliopsida</taxon>
        <taxon>Liliopsida</taxon>
        <taxon>Poales</taxon>
        <taxon>Poaceae</taxon>
        <taxon>BOP clade</taxon>
        <taxon>Oryzoideae</taxon>
        <taxon>Oryzeae</taxon>
        <taxon>Oryzinae</taxon>
        <taxon>Oryza</taxon>
        <taxon>Oryza meyeriana</taxon>
    </lineage>
</organism>
<comment type="caution">
    <text evidence="1">The sequence shown here is derived from an EMBL/GenBank/DDBJ whole genome shotgun (WGS) entry which is preliminary data.</text>
</comment>
<dbReference type="Proteomes" id="UP000479710">
    <property type="component" value="Unassembled WGS sequence"/>
</dbReference>
<name>A0A6G1DSC9_9ORYZ</name>
<gene>
    <name evidence="1" type="ORF">E2562_035553</name>
</gene>
<protein>
    <submittedName>
        <fullName evidence="1">Uncharacterized protein</fullName>
    </submittedName>
</protein>
<accession>A0A6G1DSC9</accession>
<dbReference type="AlphaFoldDB" id="A0A6G1DSC9"/>
<keyword evidence="2" id="KW-1185">Reference proteome</keyword>